<dbReference type="AlphaFoldDB" id="A0A345DEH0"/>
<dbReference type="KEGG" id="hyf:DTO96_102514"/>
<name>A0A345DEH0_9BURK</name>
<dbReference type="EMBL" id="CP031124">
    <property type="protein sequence ID" value="AXF86758.1"/>
    <property type="molecule type" value="Genomic_DNA"/>
</dbReference>
<protein>
    <submittedName>
        <fullName evidence="1">Uncharacterized protein</fullName>
    </submittedName>
</protein>
<sequence length="37" mass="4245">MSSAGIDEVMRIELLYHLLNPLYERLKGIDEQLSIAI</sequence>
<keyword evidence="2" id="KW-1185">Reference proteome</keyword>
<evidence type="ECO:0000313" key="1">
    <source>
        <dbReference type="EMBL" id="AXF86758.1"/>
    </source>
</evidence>
<dbReference type="Proteomes" id="UP000252182">
    <property type="component" value="Chromosome"/>
</dbReference>
<gene>
    <name evidence="1" type="ORF">DTO96_102514</name>
</gene>
<proteinExistence type="predicted"/>
<evidence type="ECO:0000313" key="2">
    <source>
        <dbReference type="Proteomes" id="UP000252182"/>
    </source>
</evidence>
<accession>A0A345DEH0</accession>
<reference evidence="2" key="1">
    <citation type="submission" date="2018-07" db="EMBL/GenBank/DDBJ databases">
        <authorList>
            <person name="Kim H."/>
        </authorList>
    </citation>
    <scope>NUCLEOTIDE SEQUENCE [LARGE SCALE GENOMIC DNA]</scope>
    <source>
        <strain evidence="2">F02</strain>
    </source>
</reference>
<organism evidence="1 2">
    <name type="scientific">Ephemeroptericola cinctiostellae</name>
    <dbReference type="NCBI Taxonomy" id="2268024"/>
    <lineage>
        <taxon>Bacteria</taxon>
        <taxon>Pseudomonadati</taxon>
        <taxon>Pseudomonadota</taxon>
        <taxon>Betaproteobacteria</taxon>
        <taxon>Burkholderiales</taxon>
        <taxon>Burkholderiaceae</taxon>
        <taxon>Ephemeroptericola</taxon>
    </lineage>
</organism>